<evidence type="ECO:0000259" key="4">
    <source>
        <dbReference type="SMART" id="SM00479"/>
    </source>
</evidence>
<gene>
    <name evidence="5" type="ORF">R8Z52_19480</name>
</gene>
<dbReference type="InterPro" id="IPR013520">
    <property type="entry name" value="Ribonucl_H"/>
</dbReference>
<dbReference type="InterPro" id="IPR012337">
    <property type="entry name" value="RNaseH-like_sf"/>
</dbReference>
<dbReference type="RefSeq" id="WP_261897109.1">
    <property type="nucleotide sequence ID" value="NZ_AP024896.1"/>
</dbReference>
<dbReference type="SMART" id="SM00479">
    <property type="entry name" value="EXOIII"/>
    <property type="match status" value="1"/>
</dbReference>
<dbReference type="CDD" id="cd06127">
    <property type="entry name" value="DEDDh"/>
    <property type="match status" value="1"/>
</dbReference>
<keyword evidence="6" id="KW-1185">Reference proteome</keyword>
<protein>
    <submittedName>
        <fullName evidence="5">Exonuclease domain-containing protein</fullName>
    </submittedName>
</protein>
<dbReference type="InterPro" id="IPR036397">
    <property type="entry name" value="RNaseH_sf"/>
</dbReference>
<proteinExistence type="predicted"/>
<feature type="domain" description="Exonuclease" evidence="4">
    <location>
        <begin position="45"/>
        <end position="218"/>
    </location>
</feature>
<dbReference type="Pfam" id="PF00929">
    <property type="entry name" value="RNase_T"/>
    <property type="match status" value="1"/>
</dbReference>
<evidence type="ECO:0000313" key="6">
    <source>
        <dbReference type="Proteomes" id="UP001304071"/>
    </source>
</evidence>
<sequence>MWHWFKPDEYRQLEMLRSQTVTDPLLTPFFDLPLPERDQDIRLCDTLVLDFETSGFDSQVDQVLSMGWVAIRHGQVQLKTAQHLLIANHHKVNPEAAKVHHLLPERLSQQGVDMALAFSELLLAMQGKVVVAHGCVIEKSFIQHYLLRHYGIERLPILWVDTLKIEQKRQALRKDRPDFRLAAVRKRYGLPEYMAHHALVDAVGTAELYLAQLHGLFAQEKAPVEAVLKFSQP</sequence>
<evidence type="ECO:0000256" key="3">
    <source>
        <dbReference type="ARBA" id="ARBA00022839"/>
    </source>
</evidence>
<evidence type="ECO:0000256" key="1">
    <source>
        <dbReference type="ARBA" id="ARBA00022722"/>
    </source>
</evidence>
<dbReference type="Gene3D" id="3.30.420.10">
    <property type="entry name" value="Ribonuclease H-like superfamily/Ribonuclease H"/>
    <property type="match status" value="1"/>
</dbReference>
<reference evidence="5 6" key="1">
    <citation type="submission" date="2023-11" db="EMBL/GenBank/DDBJ databases">
        <title>Plant-associative lifestyle of Vibrio porteresiae and its evolutionary dynamics.</title>
        <authorList>
            <person name="Rameshkumar N."/>
            <person name="Kirti K."/>
        </authorList>
    </citation>
    <scope>NUCLEOTIDE SEQUENCE [LARGE SCALE GENOMIC DNA]</scope>
    <source>
        <strain evidence="5 6">MSSRF30</strain>
    </source>
</reference>
<organism evidence="5 6">
    <name type="scientific">Vibrio porteresiae DSM 19223</name>
    <dbReference type="NCBI Taxonomy" id="1123496"/>
    <lineage>
        <taxon>Bacteria</taxon>
        <taxon>Pseudomonadati</taxon>
        <taxon>Pseudomonadota</taxon>
        <taxon>Gammaproteobacteria</taxon>
        <taxon>Vibrionales</taxon>
        <taxon>Vibrionaceae</taxon>
        <taxon>Vibrio</taxon>
    </lineage>
</organism>
<dbReference type="EMBL" id="CP138204">
    <property type="protein sequence ID" value="WPC76711.1"/>
    <property type="molecule type" value="Genomic_DNA"/>
</dbReference>
<keyword evidence="2" id="KW-0378">Hydrolase</keyword>
<dbReference type="PANTHER" id="PTHR30231:SF4">
    <property type="entry name" value="PROTEIN NEN2"/>
    <property type="match status" value="1"/>
</dbReference>
<keyword evidence="3 5" id="KW-0269">Exonuclease</keyword>
<dbReference type="PANTHER" id="PTHR30231">
    <property type="entry name" value="DNA POLYMERASE III SUBUNIT EPSILON"/>
    <property type="match status" value="1"/>
</dbReference>
<name>A0ABZ0QMR2_9VIBR</name>
<accession>A0ABZ0QMR2</accession>
<dbReference type="GO" id="GO:0004527">
    <property type="term" value="F:exonuclease activity"/>
    <property type="evidence" value="ECO:0007669"/>
    <property type="project" value="UniProtKB-KW"/>
</dbReference>
<evidence type="ECO:0000313" key="5">
    <source>
        <dbReference type="EMBL" id="WPC76711.1"/>
    </source>
</evidence>
<dbReference type="Proteomes" id="UP001304071">
    <property type="component" value="Chromosome 2"/>
</dbReference>
<keyword evidence="1" id="KW-0540">Nuclease</keyword>
<evidence type="ECO:0000256" key="2">
    <source>
        <dbReference type="ARBA" id="ARBA00022801"/>
    </source>
</evidence>
<dbReference type="SUPFAM" id="SSF53098">
    <property type="entry name" value="Ribonuclease H-like"/>
    <property type="match status" value="1"/>
</dbReference>